<dbReference type="InterPro" id="IPR001789">
    <property type="entry name" value="Sig_transdc_resp-reg_receiver"/>
</dbReference>
<dbReference type="Gene3D" id="3.40.50.2300">
    <property type="match status" value="1"/>
</dbReference>
<dbReference type="PANTHER" id="PTHR48111:SF1">
    <property type="entry name" value="TWO-COMPONENT RESPONSE REGULATOR ORR33"/>
    <property type="match status" value="1"/>
</dbReference>
<proteinExistence type="predicted"/>
<feature type="modified residue" description="4-aspartylphosphate" evidence="6">
    <location>
        <position position="53"/>
    </location>
</feature>
<dbReference type="PROSITE" id="PS50110">
    <property type="entry name" value="RESPONSE_REGULATORY"/>
    <property type="match status" value="1"/>
</dbReference>
<dbReference type="EMBL" id="CP107246">
    <property type="protein sequence ID" value="WIM06033.1"/>
    <property type="molecule type" value="Genomic_DNA"/>
</dbReference>
<evidence type="ECO:0000256" key="5">
    <source>
        <dbReference type="ARBA" id="ARBA00023163"/>
    </source>
</evidence>
<dbReference type="GO" id="GO:0032993">
    <property type="term" value="C:protein-DNA complex"/>
    <property type="evidence" value="ECO:0007669"/>
    <property type="project" value="TreeGrafter"/>
</dbReference>
<dbReference type="GO" id="GO:0006355">
    <property type="term" value="P:regulation of DNA-templated transcription"/>
    <property type="evidence" value="ECO:0007669"/>
    <property type="project" value="TreeGrafter"/>
</dbReference>
<dbReference type="InterPro" id="IPR011006">
    <property type="entry name" value="CheY-like_superfamily"/>
</dbReference>
<reference evidence="8" key="1">
    <citation type="journal article" date="2023" name="Nat. Microbiol.">
        <title>Enrichment and characterization of a nitric oxide-reducing microbial community in a continuous bioreactor.</title>
        <authorList>
            <person name="Garrido-Amador P."/>
            <person name="Stortenbeker N."/>
            <person name="Wessels H.J.C.T."/>
            <person name="Speth D.R."/>
            <person name="Garcia-Heredia I."/>
            <person name="Kartal B."/>
        </authorList>
    </citation>
    <scope>NUCLEOTIDE SEQUENCE</scope>
    <source>
        <strain evidence="8">MAG1</strain>
    </source>
</reference>
<keyword evidence="5" id="KW-0804">Transcription</keyword>
<accession>A0AA49FLQ2</accession>
<dbReference type="SUPFAM" id="SSF52172">
    <property type="entry name" value="CheY-like"/>
    <property type="match status" value="1"/>
</dbReference>
<protein>
    <submittedName>
        <fullName evidence="8">Response regulator</fullName>
    </submittedName>
</protein>
<keyword evidence="4" id="KW-0238">DNA-binding</keyword>
<dbReference type="GO" id="GO:0000156">
    <property type="term" value="F:phosphorelay response regulator activity"/>
    <property type="evidence" value="ECO:0007669"/>
    <property type="project" value="TreeGrafter"/>
</dbReference>
<evidence type="ECO:0000256" key="2">
    <source>
        <dbReference type="ARBA" id="ARBA00023012"/>
    </source>
</evidence>
<evidence type="ECO:0000256" key="3">
    <source>
        <dbReference type="ARBA" id="ARBA00023015"/>
    </source>
</evidence>
<dbReference type="PANTHER" id="PTHR48111">
    <property type="entry name" value="REGULATOR OF RPOS"/>
    <property type="match status" value="1"/>
</dbReference>
<name>A0AA49FLQ2_9PROT</name>
<dbReference type="InterPro" id="IPR039420">
    <property type="entry name" value="WalR-like"/>
</dbReference>
<dbReference type="KEGG" id="npv:OHM77_01705"/>
<keyword evidence="2" id="KW-0902">Two-component regulatory system</keyword>
<keyword evidence="1 6" id="KW-0597">Phosphoprotein</keyword>
<dbReference type="SMART" id="SM00448">
    <property type="entry name" value="REC"/>
    <property type="match status" value="1"/>
</dbReference>
<gene>
    <name evidence="8" type="ORF">OHM77_01705</name>
</gene>
<evidence type="ECO:0000256" key="6">
    <source>
        <dbReference type="PROSITE-ProRule" id="PRU00169"/>
    </source>
</evidence>
<dbReference type="GO" id="GO:0000976">
    <property type="term" value="F:transcription cis-regulatory region binding"/>
    <property type="evidence" value="ECO:0007669"/>
    <property type="project" value="TreeGrafter"/>
</dbReference>
<dbReference type="AlphaFoldDB" id="A0AA49FLQ2"/>
<evidence type="ECO:0000259" key="7">
    <source>
        <dbReference type="PROSITE" id="PS50110"/>
    </source>
</evidence>
<keyword evidence="3" id="KW-0805">Transcription regulation</keyword>
<dbReference type="Proteomes" id="UP001234916">
    <property type="component" value="Chromosome"/>
</dbReference>
<evidence type="ECO:0000256" key="4">
    <source>
        <dbReference type="ARBA" id="ARBA00023125"/>
    </source>
</evidence>
<organism evidence="8">
    <name type="scientific">Candidatus Nitricoxidivorans perseverans</name>
    <dbReference type="NCBI Taxonomy" id="2975601"/>
    <lineage>
        <taxon>Bacteria</taxon>
        <taxon>Pseudomonadati</taxon>
        <taxon>Pseudomonadota</taxon>
        <taxon>Betaproteobacteria</taxon>
        <taxon>Nitrosomonadales</taxon>
        <taxon>Sterolibacteriaceae</taxon>
        <taxon>Candidatus Nitricoxidivorans</taxon>
    </lineage>
</organism>
<dbReference type="GO" id="GO:0005829">
    <property type="term" value="C:cytosol"/>
    <property type="evidence" value="ECO:0007669"/>
    <property type="project" value="TreeGrafter"/>
</dbReference>
<dbReference type="FunFam" id="3.40.50.2300:FF:000001">
    <property type="entry name" value="DNA-binding response regulator PhoB"/>
    <property type="match status" value="1"/>
</dbReference>
<evidence type="ECO:0000313" key="8">
    <source>
        <dbReference type="EMBL" id="WIM06033.1"/>
    </source>
</evidence>
<dbReference type="Pfam" id="PF00072">
    <property type="entry name" value="Response_reg"/>
    <property type="match status" value="1"/>
</dbReference>
<sequence>MSARILIVDDEPNIVVSLEYLMKKEGFEVAVAADGEAALAQVAAFAPDLVLLDVMMPKKSGFEVCQQLRADPARAGLRIVMLTAKGRDAEVAKGVALGADAYVTKPFSTRELVAKVKSLL</sequence>
<feature type="domain" description="Response regulatory" evidence="7">
    <location>
        <begin position="4"/>
        <end position="120"/>
    </location>
</feature>
<evidence type="ECO:0000256" key="1">
    <source>
        <dbReference type="ARBA" id="ARBA00022553"/>
    </source>
</evidence>